<reference evidence="1" key="1">
    <citation type="journal article" date="2014" name="Front. Microbiol.">
        <title>High frequency of phylogenetically diverse reductive dehalogenase-homologous genes in deep subseafloor sedimentary metagenomes.</title>
        <authorList>
            <person name="Kawai M."/>
            <person name="Futagami T."/>
            <person name="Toyoda A."/>
            <person name="Takaki Y."/>
            <person name="Nishi S."/>
            <person name="Hori S."/>
            <person name="Arai W."/>
            <person name="Tsubouchi T."/>
            <person name="Morono Y."/>
            <person name="Uchiyama I."/>
            <person name="Ito T."/>
            <person name="Fujiyama A."/>
            <person name="Inagaki F."/>
            <person name="Takami H."/>
        </authorList>
    </citation>
    <scope>NUCLEOTIDE SEQUENCE</scope>
    <source>
        <strain evidence="1">Expedition CK06-06</strain>
    </source>
</reference>
<gene>
    <name evidence="1" type="ORF">S01H4_08550</name>
</gene>
<dbReference type="InterPro" id="IPR002347">
    <property type="entry name" value="SDR_fam"/>
</dbReference>
<organism evidence="1">
    <name type="scientific">marine sediment metagenome</name>
    <dbReference type="NCBI Taxonomy" id="412755"/>
    <lineage>
        <taxon>unclassified sequences</taxon>
        <taxon>metagenomes</taxon>
        <taxon>ecological metagenomes</taxon>
    </lineage>
</organism>
<protein>
    <submittedName>
        <fullName evidence="1">Uncharacterized protein</fullName>
    </submittedName>
</protein>
<dbReference type="InterPro" id="IPR036291">
    <property type="entry name" value="NAD(P)-bd_dom_sf"/>
</dbReference>
<dbReference type="Gene3D" id="3.40.50.720">
    <property type="entry name" value="NAD(P)-binding Rossmann-like Domain"/>
    <property type="match status" value="1"/>
</dbReference>
<name>X0ZM63_9ZZZZ</name>
<dbReference type="PRINTS" id="PR00081">
    <property type="entry name" value="GDHRDH"/>
</dbReference>
<dbReference type="SUPFAM" id="SSF51735">
    <property type="entry name" value="NAD(P)-binding Rossmann-fold domains"/>
    <property type="match status" value="1"/>
</dbReference>
<dbReference type="EMBL" id="BART01002949">
    <property type="protein sequence ID" value="GAG70444.1"/>
    <property type="molecule type" value="Genomic_DNA"/>
</dbReference>
<comment type="caution">
    <text evidence="1">The sequence shown here is derived from an EMBL/GenBank/DDBJ whole genome shotgun (WGS) entry which is preliminary data.</text>
</comment>
<proteinExistence type="predicted"/>
<accession>X0ZM63</accession>
<feature type="non-terminal residue" evidence="1">
    <location>
        <position position="1"/>
    </location>
</feature>
<evidence type="ECO:0000313" key="1">
    <source>
        <dbReference type="EMBL" id="GAG70444.1"/>
    </source>
</evidence>
<dbReference type="Pfam" id="PF00106">
    <property type="entry name" value="adh_short"/>
    <property type="match status" value="1"/>
</dbReference>
<sequence length="120" mass="13708">TIYSASKGGVLAFSQCLAKELEASENDIKINIFLPGMVFTNLYKVSLIEAWKDKETYDSQMELLKKYVMTDIEKSSMTVIPYALPTCKDNGKSFKGFSLPKMIRGFMKVSKEMKRMNKLR</sequence>
<dbReference type="AlphaFoldDB" id="X0ZM63"/>